<dbReference type="InterPro" id="IPR058792">
    <property type="entry name" value="Beta-barrel_RND_2"/>
</dbReference>
<dbReference type="eggNOG" id="COG0845">
    <property type="taxonomic scope" value="Bacteria"/>
</dbReference>
<dbReference type="InterPro" id="IPR006143">
    <property type="entry name" value="RND_pump_MFP"/>
</dbReference>
<dbReference type="SUPFAM" id="SSF111369">
    <property type="entry name" value="HlyD-like secretion proteins"/>
    <property type="match status" value="1"/>
</dbReference>
<dbReference type="EMBL" id="CP000109">
    <property type="protein sequence ID" value="ABB40653.1"/>
    <property type="molecule type" value="Genomic_DNA"/>
</dbReference>
<proteinExistence type="inferred from homology"/>
<keyword evidence="4" id="KW-0732">Signal</keyword>
<dbReference type="STRING" id="317025.Tcr_0056"/>
<dbReference type="KEGG" id="tcx:Tcr_0056"/>
<evidence type="ECO:0000256" key="3">
    <source>
        <dbReference type="ARBA" id="ARBA00022448"/>
    </source>
</evidence>
<evidence type="ECO:0000256" key="1">
    <source>
        <dbReference type="ARBA" id="ARBA00004196"/>
    </source>
</evidence>
<dbReference type="InterPro" id="IPR058627">
    <property type="entry name" value="MdtA-like_C"/>
</dbReference>
<dbReference type="GO" id="GO:1990281">
    <property type="term" value="C:efflux pump complex"/>
    <property type="evidence" value="ECO:0007669"/>
    <property type="project" value="TreeGrafter"/>
</dbReference>
<dbReference type="Pfam" id="PF25876">
    <property type="entry name" value="HH_MFP_RND"/>
    <property type="match status" value="1"/>
</dbReference>
<sequence>MKRLWVICLLSGLAILSGCQKAEPETEDIIRPVKYITVSEANNLAKREFPGILQAKDRVDLAFQVSGKLKKLPIKEGQKIEKGALIGQLDQRDYQAKYDSAVAEFKTASADFKRAKQLIKKEFISQSDFDKIRAKKDMADANVRLAKKALEDTLLKSPFTGTVAKQYVRNFTDIQAKEPIVSLQNNNALEIVVSIPEYLMIRNSNEQRQHLNLVATFSNIPNESFELKVNEFATEADATTRTYKVTLGILDKKGFSLYPGMTANVYVSGETLEFVNLIPVNAVFSDPKGSDKKLVWKIDSHNQVHQQVVEVGELKKDQIEIINGVEINDKIVTAGVHHLVENQQVKLSVSSQMP</sequence>
<keyword evidence="3" id="KW-0813">Transport</keyword>
<evidence type="ECO:0000259" key="7">
    <source>
        <dbReference type="Pfam" id="PF25954"/>
    </source>
</evidence>
<organism evidence="9">
    <name type="scientific">Hydrogenovibrio crunogenus (strain DSM 25203 / XCL-2)</name>
    <name type="common">Thiomicrospira crunogena</name>
    <dbReference type="NCBI Taxonomy" id="317025"/>
    <lineage>
        <taxon>Bacteria</taxon>
        <taxon>Pseudomonadati</taxon>
        <taxon>Pseudomonadota</taxon>
        <taxon>Gammaproteobacteria</taxon>
        <taxon>Thiotrichales</taxon>
        <taxon>Piscirickettsiaceae</taxon>
        <taxon>Hydrogenovibrio</taxon>
    </lineage>
</organism>
<feature type="domain" description="Multidrug resistance protein MdtA-like barrel-sandwich hybrid" evidence="6">
    <location>
        <begin position="59"/>
        <end position="170"/>
    </location>
</feature>
<dbReference type="Gene3D" id="1.10.287.470">
    <property type="entry name" value="Helix hairpin bin"/>
    <property type="match status" value="1"/>
</dbReference>
<dbReference type="AlphaFoldDB" id="Q31JM0"/>
<dbReference type="PANTHER" id="PTHR30469:SF20">
    <property type="entry name" value="EFFLUX RND TRANSPORTER PERIPLASMIC ADAPTOR SUBUNIT"/>
    <property type="match status" value="1"/>
</dbReference>
<accession>Q31JM0</accession>
<dbReference type="Pfam" id="PF25917">
    <property type="entry name" value="BSH_RND"/>
    <property type="match status" value="1"/>
</dbReference>
<protein>
    <submittedName>
        <fullName evidence="9">Efflux transporter, RND family, MFP subunit</fullName>
    </submittedName>
</protein>
<dbReference type="Pfam" id="PF25954">
    <property type="entry name" value="Beta-barrel_RND_2"/>
    <property type="match status" value="1"/>
</dbReference>
<dbReference type="InterPro" id="IPR058625">
    <property type="entry name" value="MdtA-like_BSH"/>
</dbReference>
<dbReference type="NCBIfam" id="TIGR01730">
    <property type="entry name" value="RND_mfp"/>
    <property type="match status" value="1"/>
</dbReference>
<evidence type="ECO:0000313" key="9">
    <source>
        <dbReference type="EMBL" id="ABB40653.1"/>
    </source>
</evidence>
<dbReference type="OrthoDB" id="2110899at2"/>
<comment type="similarity">
    <text evidence="2">Belongs to the membrane fusion protein (MFP) (TC 8.A.1) family.</text>
</comment>
<dbReference type="PANTHER" id="PTHR30469">
    <property type="entry name" value="MULTIDRUG RESISTANCE PROTEIN MDTA"/>
    <property type="match status" value="1"/>
</dbReference>
<evidence type="ECO:0000259" key="6">
    <source>
        <dbReference type="Pfam" id="PF25917"/>
    </source>
</evidence>
<gene>
    <name evidence="9" type="ordered locus">Tcr_0056</name>
</gene>
<dbReference type="Gene3D" id="2.40.50.100">
    <property type="match status" value="1"/>
</dbReference>
<dbReference type="Gene3D" id="2.40.420.20">
    <property type="match status" value="1"/>
</dbReference>
<feature type="domain" description="Multidrug resistance protein MdtA-like C-terminal permuted SH3" evidence="8">
    <location>
        <begin position="277"/>
        <end position="336"/>
    </location>
</feature>
<dbReference type="Pfam" id="PF25967">
    <property type="entry name" value="RND-MFP_C"/>
    <property type="match status" value="1"/>
</dbReference>
<comment type="subcellular location">
    <subcellularLocation>
        <location evidence="1">Cell envelope</location>
    </subcellularLocation>
</comment>
<name>Q31JM0_HYDCU</name>
<feature type="signal peptide" evidence="4">
    <location>
        <begin position="1"/>
        <end position="22"/>
    </location>
</feature>
<dbReference type="PROSITE" id="PS51257">
    <property type="entry name" value="PROKAR_LIPOPROTEIN"/>
    <property type="match status" value="1"/>
</dbReference>
<evidence type="ECO:0000256" key="2">
    <source>
        <dbReference type="ARBA" id="ARBA00009477"/>
    </source>
</evidence>
<dbReference type="InterPro" id="IPR058624">
    <property type="entry name" value="MdtA-like_HH"/>
</dbReference>
<evidence type="ECO:0000256" key="4">
    <source>
        <dbReference type="SAM" id="SignalP"/>
    </source>
</evidence>
<feature type="chain" id="PRO_5004220474" evidence="4">
    <location>
        <begin position="23"/>
        <end position="354"/>
    </location>
</feature>
<feature type="domain" description="CusB-like beta-barrel" evidence="7">
    <location>
        <begin position="211"/>
        <end position="270"/>
    </location>
</feature>
<dbReference type="GO" id="GO:0015562">
    <property type="term" value="F:efflux transmembrane transporter activity"/>
    <property type="evidence" value="ECO:0007669"/>
    <property type="project" value="TreeGrafter"/>
</dbReference>
<feature type="domain" description="Multidrug resistance protein MdtA-like alpha-helical hairpin" evidence="5">
    <location>
        <begin position="92"/>
        <end position="151"/>
    </location>
</feature>
<evidence type="ECO:0000259" key="8">
    <source>
        <dbReference type="Pfam" id="PF25967"/>
    </source>
</evidence>
<dbReference type="HOGENOM" id="CLU_018816_1_0_6"/>
<evidence type="ECO:0000259" key="5">
    <source>
        <dbReference type="Pfam" id="PF25876"/>
    </source>
</evidence>
<reference evidence="9" key="1">
    <citation type="submission" date="2006-07" db="EMBL/GenBank/DDBJ databases">
        <title>Complete sequence of Thiomicrospira crunogena XCL-2.</title>
        <authorList>
            <consortium name="US DOE Joint Genome Institute"/>
            <person name="Copeland A."/>
            <person name="Lucas S."/>
            <person name="Lapidus A."/>
            <person name="Barry K."/>
            <person name="Detter J.C."/>
            <person name="Glavina del Rio T."/>
            <person name="Hammon N."/>
            <person name="Israni S."/>
            <person name="Dalin E."/>
            <person name="Tice H."/>
            <person name="Pitluck S."/>
            <person name="Chain P."/>
            <person name="Malfatti S."/>
            <person name="Shin M."/>
            <person name="Vergez L."/>
            <person name="Schmutz J."/>
            <person name="Larimer F."/>
            <person name="Land M."/>
            <person name="Hauser L."/>
            <person name="Kyrpides N."/>
            <person name="Lykidis A."/>
            <person name="Scott K.M."/>
            <person name="Sievert S."/>
            <person name="Kerfeld C."/>
            <person name="Freyermuth S."/>
            <person name="Dobrinski K."/>
            <person name="Boller A."/>
            <person name="Fitzpatrick K."/>
            <person name="Thoma P."/>
            <person name="Moore J."/>
            <person name="Richardson P."/>
        </authorList>
    </citation>
    <scope>NUCLEOTIDE SEQUENCE</scope>
    <source>
        <strain evidence="9">XCL-2</strain>
    </source>
</reference>
<dbReference type="Gene3D" id="2.40.30.170">
    <property type="match status" value="1"/>
</dbReference>